<dbReference type="Proteomes" id="UP000007468">
    <property type="component" value="Chromosome"/>
</dbReference>
<dbReference type="RefSeq" id="WP_014263128.1">
    <property type="nucleotide sequence ID" value="NC_016630.1"/>
</dbReference>
<dbReference type="OrthoDB" id="361412at2"/>
<protein>
    <submittedName>
        <fullName evidence="1">Tetratricopeptide repeat domain protein</fullName>
    </submittedName>
</protein>
<dbReference type="SUPFAM" id="SSF48452">
    <property type="entry name" value="TPR-like"/>
    <property type="match status" value="1"/>
</dbReference>
<accession>D6GT80</accession>
<name>D6GT80_FILAD</name>
<dbReference type="KEGG" id="faa:HMPREF0389_01318"/>
<dbReference type="EMBL" id="CP002390">
    <property type="protein sequence ID" value="EFE28065.1"/>
    <property type="molecule type" value="Genomic_DNA"/>
</dbReference>
<dbReference type="Gene3D" id="1.25.40.10">
    <property type="entry name" value="Tetratricopeptide repeat domain"/>
    <property type="match status" value="1"/>
</dbReference>
<proteinExistence type="predicted"/>
<sequence length="102" mass="11830">MNAELYITKASLQISKGEIDKAVDSMMKAINIGNDMISVTQAHCFLGEYYFVNQDYVLSKEHLEWIAQRQEELETEYDDLLNDEIDKANLLLDMMETFSLIE</sequence>
<dbReference type="InterPro" id="IPR011990">
    <property type="entry name" value="TPR-like_helical_dom_sf"/>
</dbReference>
<evidence type="ECO:0000313" key="2">
    <source>
        <dbReference type="Proteomes" id="UP000007468"/>
    </source>
</evidence>
<keyword evidence="2" id="KW-1185">Reference proteome</keyword>
<dbReference type="PATRIC" id="fig|546269.5.peg.1682"/>
<reference evidence="2" key="1">
    <citation type="submission" date="2010-12" db="EMBL/GenBank/DDBJ databases">
        <title>The genome sequence of Filifactor alocis strain ATCC 35896.</title>
        <authorList>
            <consortium name="The Broad Institute Genome Sequencing Platform"/>
            <person name="Ward D."/>
            <person name="Earl A."/>
            <person name="Feldgarden M."/>
            <person name="Young S.K."/>
            <person name="Gargeya S."/>
            <person name="Zeng Q."/>
            <person name="Alvarado L."/>
            <person name="Berlin A."/>
            <person name="Bochicchio J."/>
            <person name="Chapman S.B."/>
            <person name="Chen Z."/>
            <person name="Freedman E."/>
            <person name="Gellesch M."/>
            <person name="Goldberg J."/>
            <person name="Griggs A."/>
            <person name="Gujja S."/>
            <person name="Heilman E."/>
            <person name="Heiman D."/>
            <person name="Howarth C."/>
            <person name="Mehta T."/>
            <person name="Neiman D."/>
            <person name="Pearson M."/>
            <person name="Roberts A."/>
            <person name="Saif S."/>
            <person name="Shea T."/>
            <person name="Shenoy N."/>
            <person name="Sisk P."/>
            <person name="Stolte C."/>
            <person name="Sykes S."/>
            <person name="White J."/>
            <person name="Yandava C."/>
            <person name="Izard J."/>
            <person name="Blanton J.M."/>
            <person name="Baranova O.V."/>
            <person name="Tanner A.C."/>
            <person name="Dewhirst F.E."/>
            <person name="Haas B."/>
            <person name="Nusbaum C."/>
            <person name="Birren B."/>
        </authorList>
    </citation>
    <scope>NUCLEOTIDE SEQUENCE [LARGE SCALE GENOMIC DNA]</scope>
    <source>
        <strain evidence="2">ATCC 35896 / D40 B5</strain>
    </source>
</reference>
<organism evidence="1 2">
    <name type="scientific">Filifactor alocis (strain ATCC 35896 / CCUG 47790 / D40 B5)</name>
    <name type="common">Fusobacterium alocis</name>
    <dbReference type="NCBI Taxonomy" id="546269"/>
    <lineage>
        <taxon>Bacteria</taxon>
        <taxon>Bacillati</taxon>
        <taxon>Bacillota</taxon>
        <taxon>Clostridia</taxon>
        <taxon>Peptostreptococcales</taxon>
        <taxon>Filifactoraceae</taxon>
        <taxon>Filifactor</taxon>
    </lineage>
</organism>
<gene>
    <name evidence="1" type="ordered locus">HMPREF0389_01318</name>
</gene>
<dbReference type="AlphaFoldDB" id="D6GT80"/>
<dbReference type="eggNOG" id="ENOG5032X57">
    <property type="taxonomic scope" value="Bacteria"/>
</dbReference>
<evidence type="ECO:0000313" key="1">
    <source>
        <dbReference type="EMBL" id="EFE28065.1"/>
    </source>
</evidence>